<reference evidence="2" key="1">
    <citation type="submission" date="2018-05" db="EMBL/GenBank/DDBJ databases">
        <authorList>
            <person name="Lanie J.A."/>
            <person name="Ng W.-L."/>
            <person name="Kazmierczak K.M."/>
            <person name="Andrzejewski T.M."/>
            <person name="Davidsen T.M."/>
            <person name="Wayne K.J."/>
            <person name="Tettelin H."/>
            <person name="Glass J.I."/>
            <person name="Rusch D."/>
            <person name="Podicherti R."/>
            <person name="Tsui H.-C.T."/>
            <person name="Winkler M.E."/>
        </authorList>
    </citation>
    <scope>NUCLEOTIDE SEQUENCE</scope>
</reference>
<organism evidence="2">
    <name type="scientific">marine metagenome</name>
    <dbReference type="NCBI Taxonomy" id="408172"/>
    <lineage>
        <taxon>unclassified sequences</taxon>
        <taxon>metagenomes</taxon>
        <taxon>ecological metagenomes</taxon>
    </lineage>
</organism>
<gene>
    <name evidence="2" type="ORF">METZ01_LOCUS343400</name>
</gene>
<proteinExistence type="predicted"/>
<name>A0A382QYN5_9ZZZZ</name>
<feature type="non-terminal residue" evidence="2">
    <location>
        <position position="24"/>
    </location>
</feature>
<feature type="non-terminal residue" evidence="2">
    <location>
        <position position="1"/>
    </location>
</feature>
<dbReference type="AlphaFoldDB" id="A0A382QYN5"/>
<evidence type="ECO:0000256" key="1">
    <source>
        <dbReference type="SAM" id="MobiDB-lite"/>
    </source>
</evidence>
<feature type="compositionally biased region" description="Polar residues" evidence="1">
    <location>
        <begin position="1"/>
        <end position="12"/>
    </location>
</feature>
<sequence>MTAPSGTQSEQNGGRIGLFYRRPD</sequence>
<dbReference type="EMBL" id="UINC01117839">
    <property type="protein sequence ID" value="SVC90546.1"/>
    <property type="molecule type" value="Genomic_DNA"/>
</dbReference>
<accession>A0A382QYN5</accession>
<protein>
    <submittedName>
        <fullName evidence="2">Uncharacterized protein</fullName>
    </submittedName>
</protein>
<evidence type="ECO:0000313" key="2">
    <source>
        <dbReference type="EMBL" id="SVC90546.1"/>
    </source>
</evidence>
<feature type="region of interest" description="Disordered" evidence="1">
    <location>
        <begin position="1"/>
        <end position="24"/>
    </location>
</feature>